<evidence type="ECO:0000313" key="7">
    <source>
        <dbReference type="EnsemblMetazoa" id="CLYHEMP009762.1"/>
    </source>
</evidence>
<dbReference type="PROSITE" id="PS50089">
    <property type="entry name" value="ZF_RING_2"/>
    <property type="match status" value="1"/>
</dbReference>
<feature type="coiled-coil region" evidence="5">
    <location>
        <begin position="266"/>
        <end position="327"/>
    </location>
</feature>
<accession>A0A7M5WSD2</accession>
<evidence type="ECO:0000256" key="2">
    <source>
        <dbReference type="ARBA" id="ARBA00022771"/>
    </source>
</evidence>
<keyword evidence="5" id="KW-0175">Coiled coil</keyword>
<evidence type="ECO:0000256" key="5">
    <source>
        <dbReference type="SAM" id="Coils"/>
    </source>
</evidence>
<dbReference type="Proteomes" id="UP000594262">
    <property type="component" value="Unplaced"/>
</dbReference>
<evidence type="ECO:0000256" key="3">
    <source>
        <dbReference type="ARBA" id="ARBA00022833"/>
    </source>
</evidence>
<proteinExistence type="predicted"/>
<dbReference type="SUPFAM" id="SSF57850">
    <property type="entry name" value="RING/U-box"/>
    <property type="match status" value="1"/>
</dbReference>
<dbReference type="InterPro" id="IPR001841">
    <property type="entry name" value="Znf_RING"/>
</dbReference>
<sequence>MNSKIPTGFQNEIAGVVDKKLFECPICLCIIRKATELPCEHLMCSECLLYYENKEIEKVKSRGLDEKDAEFRCSICQNRYQRNKKVAVKFMDRLIQNDTQFKCLQTECKWIGSLNDYKVHKRKCFEEVECQYSSFGCRQKLNKGKVKNHNEENQDHHEILLLKTVQNLVEERRENRQLIQNLEQHAVKTDQELSMLKTENKDLESKVVNHSAHLKLEQILNTIESYQELQKMVMNDSTELKTKVEKQSDLLTKMEQKLCDSDDKHQQILKNRITQLERENSNLRQNIDRQKARINQLESQMNNYVNKSEFEESTEEWKNKLVEVEKDIINLKIFAEQASQLHTGICNWNTMEYCSGIIYQKRYEKIQSVKSWSEFVEKVSASDYNSCVYLQNMERAIADYSNYTIYPETYASRLEVLANSLEKGTHREDFLKINTCYDFNEISVVFLSDEEDTNFMKKLSSEGDDWYRQSPIMATRYVDERFEIAVELGFDREHIFLLHDYEESESVKIPVNGEAISLYGPSYQILNSTCIIFDLQGREKRIGSS</sequence>
<feature type="coiled-coil region" evidence="5">
    <location>
        <begin position="165"/>
        <end position="206"/>
    </location>
</feature>
<reference evidence="7" key="1">
    <citation type="submission" date="2021-01" db="UniProtKB">
        <authorList>
            <consortium name="EnsemblMetazoa"/>
        </authorList>
    </citation>
    <scope>IDENTIFICATION</scope>
</reference>
<dbReference type="SMART" id="SM00184">
    <property type="entry name" value="RING"/>
    <property type="match status" value="1"/>
</dbReference>
<dbReference type="PROSITE" id="PS00518">
    <property type="entry name" value="ZF_RING_1"/>
    <property type="match status" value="1"/>
</dbReference>
<protein>
    <recommendedName>
        <fullName evidence="6">RING-type domain-containing protein</fullName>
    </recommendedName>
</protein>
<evidence type="ECO:0000313" key="8">
    <source>
        <dbReference type="Proteomes" id="UP000594262"/>
    </source>
</evidence>
<name>A0A7M5WSD2_9CNID</name>
<dbReference type="InterPro" id="IPR013083">
    <property type="entry name" value="Znf_RING/FYVE/PHD"/>
</dbReference>
<dbReference type="InterPro" id="IPR017907">
    <property type="entry name" value="Znf_RING_CS"/>
</dbReference>
<keyword evidence="3" id="KW-0862">Zinc</keyword>
<dbReference type="CDD" id="cd16449">
    <property type="entry name" value="RING-HC"/>
    <property type="match status" value="1"/>
</dbReference>
<dbReference type="GO" id="GO:0008270">
    <property type="term" value="F:zinc ion binding"/>
    <property type="evidence" value="ECO:0007669"/>
    <property type="project" value="UniProtKB-KW"/>
</dbReference>
<evidence type="ECO:0000256" key="1">
    <source>
        <dbReference type="ARBA" id="ARBA00022723"/>
    </source>
</evidence>
<keyword evidence="8" id="KW-1185">Reference proteome</keyword>
<evidence type="ECO:0000259" key="6">
    <source>
        <dbReference type="PROSITE" id="PS50089"/>
    </source>
</evidence>
<organism evidence="7 8">
    <name type="scientific">Clytia hemisphaerica</name>
    <dbReference type="NCBI Taxonomy" id="252671"/>
    <lineage>
        <taxon>Eukaryota</taxon>
        <taxon>Metazoa</taxon>
        <taxon>Cnidaria</taxon>
        <taxon>Hydrozoa</taxon>
        <taxon>Hydroidolina</taxon>
        <taxon>Leptothecata</taxon>
        <taxon>Obeliida</taxon>
        <taxon>Clytiidae</taxon>
        <taxon>Clytia</taxon>
    </lineage>
</organism>
<dbReference type="Gene3D" id="3.30.40.10">
    <property type="entry name" value="Zinc/RING finger domain, C3HC4 (zinc finger)"/>
    <property type="match status" value="1"/>
</dbReference>
<evidence type="ECO:0000256" key="4">
    <source>
        <dbReference type="PROSITE-ProRule" id="PRU00175"/>
    </source>
</evidence>
<dbReference type="AlphaFoldDB" id="A0A7M5WSD2"/>
<dbReference type="EnsemblMetazoa" id="CLYHEMT009762.1">
    <property type="protein sequence ID" value="CLYHEMP009762.1"/>
    <property type="gene ID" value="CLYHEMG009762"/>
</dbReference>
<keyword evidence="1" id="KW-0479">Metal-binding</keyword>
<keyword evidence="2 4" id="KW-0863">Zinc-finger</keyword>
<feature type="domain" description="RING-type" evidence="6">
    <location>
        <begin position="24"/>
        <end position="77"/>
    </location>
</feature>